<evidence type="ECO:0000256" key="3">
    <source>
        <dbReference type="ARBA" id="ARBA00023015"/>
    </source>
</evidence>
<evidence type="ECO:0000259" key="8">
    <source>
        <dbReference type="PROSITE" id="PS51754"/>
    </source>
</evidence>
<dbReference type="InterPro" id="IPR038933">
    <property type="entry name" value="Ovate"/>
</dbReference>
<dbReference type="GO" id="GO:0005634">
    <property type="term" value="C:nucleus"/>
    <property type="evidence" value="ECO:0007669"/>
    <property type="project" value="UniProtKB-SubCell"/>
</dbReference>
<dbReference type="PANTHER" id="PTHR33057:SF70">
    <property type="entry name" value="TRANSCRIPTION REPRESSOR-RELATED"/>
    <property type="match status" value="1"/>
</dbReference>
<dbReference type="InterPro" id="IPR006458">
    <property type="entry name" value="Ovate_C"/>
</dbReference>
<feature type="compositionally biased region" description="Basic and acidic residues" evidence="7">
    <location>
        <begin position="85"/>
        <end position="100"/>
    </location>
</feature>
<protein>
    <recommendedName>
        <fullName evidence="6">Transcription repressor</fullName>
    </recommendedName>
    <alternativeName>
        <fullName evidence="6">Ovate family protein</fullName>
    </alternativeName>
</protein>
<evidence type="ECO:0000256" key="1">
    <source>
        <dbReference type="ARBA" id="ARBA00004123"/>
    </source>
</evidence>
<dbReference type="OrthoDB" id="1928390at2759"/>
<keyword evidence="10" id="KW-1185">Reference proteome</keyword>
<dbReference type="AlphaFoldDB" id="A0A9Q0KGI6"/>
<evidence type="ECO:0000256" key="4">
    <source>
        <dbReference type="ARBA" id="ARBA00023163"/>
    </source>
</evidence>
<evidence type="ECO:0000256" key="5">
    <source>
        <dbReference type="ARBA" id="ARBA00023242"/>
    </source>
</evidence>
<comment type="function">
    <text evidence="6">Transcriptional repressor that regulates multiple aspects of plant growth and development.</text>
</comment>
<evidence type="ECO:0000256" key="6">
    <source>
        <dbReference type="RuleBase" id="RU367028"/>
    </source>
</evidence>
<dbReference type="GO" id="GO:0045892">
    <property type="term" value="P:negative regulation of DNA-templated transcription"/>
    <property type="evidence" value="ECO:0007669"/>
    <property type="project" value="UniProtKB-UniRule"/>
</dbReference>
<feature type="domain" description="OVATE" evidence="8">
    <location>
        <begin position="116"/>
        <end position="175"/>
    </location>
</feature>
<sequence>MSSSSKSNSKMKNIRNTIVVKIGCGCRRPKLADVFRPKPKAKTPFHHYRKPDFHGSTSTSSWDRSAGFSINDEDDTTTSFSPIHSEPEPETHHYVEKSSDSEKVNGFGRISESVAVVKDSDDPYLDFRQSMLQMIIEKQIYDRKELRDLLDCFLQLNSPYHHEIIVRAFSEIWNSFFTASTLDPSASSLVSPIPKLQRKSSEF</sequence>
<keyword evidence="3 6" id="KW-0805">Transcription regulation</keyword>
<comment type="caution">
    <text evidence="9">The sequence shown here is derived from an EMBL/GenBank/DDBJ whole genome shotgun (WGS) entry which is preliminary data.</text>
</comment>
<keyword evidence="2 6" id="KW-0678">Repressor</keyword>
<evidence type="ECO:0000313" key="10">
    <source>
        <dbReference type="Proteomes" id="UP001141806"/>
    </source>
</evidence>
<organism evidence="9 10">
    <name type="scientific">Protea cynaroides</name>
    <dbReference type="NCBI Taxonomy" id="273540"/>
    <lineage>
        <taxon>Eukaryota</taxon>
        <taxon>Viridiplantae</taxon>
        <taxon>Streptophyta</taxon>
        <taxon>Embryophyta</taxon>
        <taxon>Tracheophyta</taxon>
        <taxon>Spermatophyta</taxon>
        <taxon>Magnoliopsida</taxon>
        <taxon>Proteales</taxon>
        <taxon>Proteaceae</taxon>
        <taxon>Protea</taxon>
    </lineage>
</organism>
<evidence type="ECO:0000256" key="2">
    <source>
        <dbReference type="ARBA" id="ARBA00022491"/>
    </source>
</evidence>
<dbReference type="EMBL" id="JAMYWD010000005">
    <property type="protein sequence ID" value="KAJ4970040.1"/>
    <property type="molecule type" value="Genomic_DNA"/>
</dbReference>
<evidence type="ECO:0000313" key="9">
    <source>
        <dbReference type="EMBL" id="KAJ4970040.1"/>
    </source>
</evidence>
<dbReference type="PANTHER" id="PTHR33057">
    <property type="entry name" value="TRANSCRIPTION REPRESSOR OFP7-RELATED"/>
    <property type="match status" value="1"/>
</dbReference>
<name>A0A9Q0KGI6_9MAGN</name>
<reference evidence="9" key="1">
    <citation type="journal article" date="2023" name="Plant J.">
        <title>The genome of the king protea, Protea cynaroides.</title>
        <authorList>
            <person name="Chang J."/>
            <person name="Duong T.A."/>
            <person name="Schoeman C."/>
            <person name="Ma X."/>
            <person name="Roodt D."/>
            <person name="Barker N."/>
            <person name="Li Z."/>
            <person name="Van de Peer Y."/>
            <person name="Mizrachi E."/>
        </authorList>
    </citation>
    <scope>NUCLEOTIDE SEQUENCE</scope>
    <source>
        <tissue evidence="9">Young leaves</tissue>
    </source>
</reference>
<dbReference type="PROSITE" id="PS51754">
    <property type="entry name" value="OVATE"/>
    <property type="match status" value="1"/>
</dbReference>
<proteinExistence type="predicted"/>
<keyword evidence="5 6" id="KW-0539">Nucleus</keyword>
<dbReference type="Pfam" id="PF04844">
    <property type="entry name" value="Ovate"/>
    <property type="match status" value="1"/>
</dbReference>
<feature type="region of interest" description="Disordered" evidence="7">
    <location>
        <begin position="43"/>
        <end position="100"/>
    </location>
</feature>
<accession>A0A9Q0KGI6</accession>
<keyword evidence="4 6" id="KW-0804">Transcription</keyword>
<evidence type="ECO:0000256" key="7">
    <source>
        <dbReference type="SAM" id="MobiDB-lite"/>
    </source>
</evidence>
<dbReference type="Proteomes" id="UP001141806">
    <property type="component" value="Unassembled WGS sequence"/>
</dbReference>
<dbReference type="NCBIfam" id="TIGR01568">
    <property type="entry name" value="A_thal_3678"/>
    <property type="match status" value="1"/>
</dbReference>
<gene>
    <name evidence="9" type="ORF">NE237_003139</name>
</gene>
<comment type="subcellular location">
    <subcellularLocation>
        <location evidence="1 6">Nucleus</location>
    </subcellularLocation>
</comment>